<evidence type="ECO:0000256" key="3">
    <source>
        <dbReference type="SAM" id="SignalP"/>
    </source>
</evidence>
<dbReference type="RefSeq" id="WP_320379249.1">
    <property type="nucleotide sequence ID" value="NZ_JAWDIQ010000001.1"/>
</dbReference>
<evidence type="ECO:0000313" key="6">
    <source>
        <dbReference type="Proteomes" id="UP001275315"/>
    </source>
</evidence>
<dbReference type="Pfam" id="PF11611">
    <property type="entry name" value="DUF4352"/>
    <property type="match status" value="1"/>
</dbReference>
<feature type="region of interest" description="Disordered" evidence="2">
    <location>
        <begin position="25"/>
        <end position="56"/>
    </location>
</feature>
<dbReference type="InterPro" id="IPR029050">
    <property type="entry name" value="Immunoprotect_excell_Ig-like"/>
</dbReference>
<feature type="chain" id="PRO_5045764929" evidence="3">
    <location>
        <begin position="22"/>
        <end position="200"/>
    </location>
</feature>
<reference evidence="5 6" key="1">
    <citation type="submission" date="2023-10" db="EMBL/GenBank/DDBJ databases">
        <title>Virgibacillus soli CC-YMP-6 genome.</title>
        <authorList>
            <person name="Miliotis G."/>
            <person name="Sengupta P."/>
            <person name="Hameed A."/>
            <person name="Chuvochina M."/>
            <person name="Mcdonagh F."/>
            <person name="Simpson A.C."/>
            <person name="Singh N.K."/>
            <person name="Rekha P.D."/>
            <person name="Raman K."/>
            <person name="Hugenholtz P."/>
            <person name="Venkateswaran K."/>
        </authorList>
    </citation>
    <scope>NUCLEOTIDE SEQUENCE [LARGE SCALE GENOMIC DNA]</scope>
    <source>
        <strain evidence="5 6">CC-YMP-6</strain>
    </source>
</reference>
<evidence type="ECO:0000313" key="5">
    <source>
        <dbReference type="EMBL" id="MDY0408521.1"/>
    </source>
</evidence>
<protein>
    <submittedName>
        <fullName evidence="5">DUF4352 domain-containing protein</fullName>
    </submittedName>
</protein>
<name>A0ABU5CRM3_9BACI</name>
<evidence type="ECO:0000259" key="4">
    <source>
        <dbReference type="Pfam" id="PF11611"/>
    </source>
</evidence>
<proteinExistence type="predicted"/>
<keyword evidence="1 3" id="KW-0732">Signal</keyword>
<dbReference type="InterPro" id="IPR029051">
    <property type="entry name" value="DUF4352"/>
</dbReference>
<evidence type="ECO:0000256" key="2">
    <source>
        <dbReference type="SAM" id="MobiDB-lite"/>
    </source>
</evidence>
<feature type="domain" description="DUF4352" evidence="4">
    <location>
        <begin position="76"/>
        <end position="169"/>
    </location>
</feature>
<dbReference type="EMBL" id="JAWDIQ010000001">
    <property type="protein sequence ID" value="MDY0408521.1"/>
    <property type="molecule type" value="Genomic_DNA"/>
</dbReference>
<evidence type="ECO:0000256" key="1">
    <source>
        <dbReference type="ARBA" id="ARBA00022729"/>
    </source>
</evidence>
<dbReference type="Gene3D" id="2.60.40.1240">
    <property type="match status" value="1"/>
</dbReference>
<keyword evidence="6" id="KW-1185">Reference proteome</keyword>
<dbReference type="Proteomes" id="UP001275315">
    <property type="component" value="Unassembled WGS sequence"/>
</dbReference>
<organism evidence="5 6">
    <name type="scientific">Paracerasibacillus soli</name>
    <dbReference type="NCBI Taxonomy" id="480284"/>
    <lineage>
        <taxon>Bacteria</taxon>
        <taxon>Bacillati</taxon>
        <taxon>Bacillota</taxon>
        <taxon>Bacilli</taxon>
        <taxon>Bacillales</taxon>
        <taxon>Bacillaceae</taxon>
        <taxon>Paracerasibacillus</taxon>
    </lineage>
</organism>
<sequence>MMKRISITILLIMGLFLTACSSNNDGEQKEDANNEQGAATTEKEKSDDSSDSNEGNVYQIGETAQTKTSSLDYPYEVTVNSFEITDEDVEGRSLESYNLNPEEGPRFAVVNVTIKNTGDKPFTPNQQMAADLVYGESNGGEQDRDNDFFLERNDELLPGNEITGNLVFTSRYFLDENTLYLVYERMANEEIKFELPVPKE</sequence>
<gene>
    <name evidence="5" type="ORF">RWD45_08065</name>
</gene>
<accession>A0ABU5CRM3</accession>
<dbReference type="PROSITE" id="PS51257">
    <property type="entry name" value="PROKAR_LIPOPROTEIN"/>
    <property type="match status" value="1"/>
</dbReference>
<comment type="caution">
    <text evidence="5">The sequence shown here is derived from an EMBL/GenBank/DDBJ whole genome shotgun (WGS) entry which is preliminary data.</text>
</comment>
<feature type="signal peptide" evidence="3">
    <location>
        <begin position="1"/>
        <end position="21"/>
    </location>
</feature>